<dbReference type="RefSeq" id="WP_033360658.1">
    <property type="nucleotide sequence ID" value="NZ_CP073767.1"/>
</dbReference>
<organism evidence="2 3">
    <name type="scientific">Dactylosporangium aurantiacum</name>
    <dbReference type="NCBI Taxonomy" id="35754"/>
    <lineage>
        <taxon>Bacteria</taxon>
        <taxon>Bacillati</taxon>
        <taxon>Actinomycetota</taxon>
        <taxon>Actinomycetes</taxon>
        <taxon>Micromonosporales</taxon>
        <taxon>Micromonosporaceae</taxon>
        <taxon>Dactylosporangium</taxon>
    </lineage>
</organism>
<dbReference type="EMBL" id="CP073767">
    <property type="protein sequence ID" value="UWZ58686.1"/>
    <property type="molecule type" value="Genomic_DNA"/>
</dbReference>
<gene>
    <name evidence="2" type="ORF">Daura_22480</name>
</gene>
<dbReference type="OrthoDB" id="3788374at2"/>
<evidence type="ECO:0000313" key="3">
    <source>
        <dbReference type="Proteomes" id="UP001058003"/>
    </source>
</evidence>
<accession>A0A9Q9IN37</accession>
<dbReference type="AlphaFoldDB" id="A0A9Q9IN37"/>
<keyword evidence="3" id="KW-1185">Reference proteome</keyword>
<keyword evidence="1" id="KW-0812">Transmembrane</keyword>
<feature type="transmembrane region" description="Helical" evidence="1">
    <location>
        <begin position="49"/>
        <end position="68"/>
    </location>
</feature>
<name>A0A9Q9IN37_9ACTN</name>
<keyword evidence="1" id="KW-1133">Transmembrane helix</keyword>
<reference evidence="2" key="1">
    <citation type="submission" date="2021-04" db="EMBL/GenBank/DDBJ databases">
        <title>Dactylosporangium aurantiacum NRRL B-8018 full assembly.</title>
        <authorList>
            <person name="Hartkoorn R.C."/>
            <person name="Beaudoing E."/>
            <person name="Hot D."/>
        </authorList>
    </citation>
    <scope>NUCLEOTIDE SEQUENCE</scope>
    <source>
        <strain evidence="2">NRRL B-8018</strain>
    </source>
</reference>
<proteinExistence type="predicted"/>
<feature type="transmembrane region" description="Helical" evidence="1">
    <location>
        <begin position="20"/>
        <end position="43"/>
    </location>
</feature>
<dbReference type="KEGG" id="daur:Daura_22480"/>
<evidence type="ECO:0000313" key="2">
    <source>
        <dbReference type="EMBL" id="UWZ58686.1"/>
    </source>
</evidence>
<sequence>MTNLPPANPAPAGPPTKHQLALMIWVAVFPTLTVLNLALGPWLSDLGPVTRTFVLATIAVPIVIYGLMPRLHRIRARLLTRRAAS</sequence>
<keyword evidence="1" id="KW-0472">Membrane</keyword>
<dbReference type="Proteomes" id="UP001058003">
    <property type="component" value="Chromosome"/>
</dbReference>
<evidence type="ECO:0000256" key="1">
    <source>
        <dbReference type="SAM" id="Phobius"/>
    </source>
</evidence>
<protein>
    <submittedName>
        <fullName evidence="2">Uncharacterized protein</fullName>
    </submittedName>
</protein>